<comment type="caution">
    <text evidence="1">The sequence shown here is derived from an EMBL/GenBank/DDBJ whole genome shotgun (WGS) entry which is preliminary data.</text>
</comment>
<proteinExistence type="predicted"/>
<dbReference type="Proteomes" id="UP000277582">
    <property type="component" value="Unassembled WGS sequence"/>
</dbReference>
<protein>
    <submittedName>
        <fullName evidence="1">Uncharacterized protein</fullName>
    </submittedName>
</protein>
<accession>A0A429GWQ8</accession>
<evidence type="ECO:0000313" key="1">
    <source>
        <dbReference type="EMBL" id="RSN78395.1"/>
    </source>
</evidence>
<gene>
    <name evidence="1" type="ORF">D6D85_01015</name>
</gene>
<organism evidence="1 2">
    <name type="scientific">Candidatus Methanodesulfokora washburnensis</name>
    <dbReference type="NCBI Taxonomy" id="2478471"/>
    <lineage>
        <taxon>Archaea</taxon>
        <taxon>Thermoproteota</taxon>
        <taxon>Candidatus Korarchaeia</taxon>
        <taxon>Candidatus Korarchaeia incertae sedis</taxon>
        <taxon>Candidatus Methanodesulfokora</taxon>
    </lineage>
</organism>
<dbReference type="RefSeq" id="WP_125670173.1">
    <property type="nucleotide sequence ID" value="NZ_RCOS01000018.1"/>
</dbReference>
<sequence length="596" mass="68703">MVAEENKSVSIPSDKIKERVLLLRRFLYHIEWDWPNEVKTRVLEFLGRTQDKFVNLEELAKSLTDAQLERLIWLSPVKDYYTFRGKYYTVRKGGVFEPHGSWEEVKNDVKQILKIHGKKGYALLKALTEINEAPFELITAKASEIYGDRIYPSHLIAELRDKWDLAWEVGSGGYPKWSMPEEVKPAVLEVLAEFEEKPIPVLRTKDSEQEFLEVIKMEEEFKNYLSNLIKERLEETVEFGRKWSPQSLIDYLQDLYGPVIFFDHLLSITQQYSICDAEVINEDGNRALNIGFNLALFGEPGTGKTFATKDMILGNESQNVPPHGLPGLNRYCGGMTPAKFIAIGEAYQGRKFNFIVTEFNDWFKYKGMVEPLKLAMERGTIRYETKTYTVGPYKFSSFFSVNYNTRVFERGYEATVSDPNFNAIEDRMLCRLHRLTKEKYGELAKSQRKLMLGILQSKMAKVAPKLRDHLTLVYAIQTKHPLVVGAFQEKKVLLTNEMLELIDRASSLILEHLETRTVPFSMRLEKRAIQLASAMTLANYFNVDSDLIPIDSTAAKMATQFFVEEAWVRANEAFPLYEVLKKLALGDQKGTLEEYI</sequence>
<keyword evidence="2" id="KW-1185">Reference proteome</keyword>
<dbReference type="OrthoDB" id="30965at2157"/>
<dbReference type="AlphaFoldDB" id="A0A429GWQ8"/>
<evidence type="ECO:0000313" key="2">
    <source>
        <dbReference type="Proteomes" id="UP000277582"/>
    </source>
</evidence>
<reference evidence="1 2" key="1">
    <citation type="submission" date="2018-10" db="EMBL/GenBank/DDBJ databases">
        <title>Co-occurring genomic capacity for anaerobic methane metabolism and dissimilatory sulfite reduction discovered in the Korarchaeota.</title>
        <authorList>
            <person name="Mckay L.J."/>
            <person name="Dlakic M."/>
            <person name="Fields M.W."/>
            <person name="Delmont T.O."/>
            <person name="Eren A.M."/>
            <person name="Jay Z.J."/>
            <person name="Klingelsmith K.B."/>
            <person name="Rusch D.B."/>
            <person name="Inskeep W.P."/>
        </authorList>
    </citation>
    <scope>NUCLEOTIDE SEQUENCE [LARGE SCALE GENOMIC DNA]</scope>
    <source>
        <strain evidence="1 2">MDKW</strain>
    </source>
</reference>
<dbReference type="EMBL" id="RCOS01000018">
    <property type="protein sequence ID" value="RSN78395.1"/>
    <property type="molecule type" value="Genomic_DNA"/>
</dbReference>
<name>A0A429GWQ8_9CREN</name>